<sequence length="61" mass="7289">MGEDQAYLCEGYFGYYKHVNPYMNIMRALIEMGRAPYEVMELIRIKDKKDKKAKRSKQPQL</sequence>
<reference evidence="1" key="1">
    <citation type="submission" date="2023-07" db="EMBL/GenBank/DDBJ databases">
        <title>Genomic Encyclopedia of Type Strains, Phase IV (KMG-IV): sequencing the most valuable type-strain genomes for metagenomic binning, comparative biology and taxonomic classification.</title>
        <authorList>
            <person name="Goeker M."/>
        </authorList>
    </citation>
    <scope>NUCLEOTIDE SEQUENCE</scope>
    <source>
        <strain evidence="1">DSM 26174</strain>
    </source>
</reference>
<evidence type="ECO:0000313" key="1">
    <source>
        <dbReference type="EMBL" id="MDR6240628.1"/>
    </source>
</evidence>
<keyword evidence="2" id="KW-1185">Reference proteome</keyword>
<evidence type="ECO:0000313" key="2">
    <source>
        <dbReference type="Proteomes" id="UP001185092"/>
    </source>
</evidence>
<organism evidence="1 2">
    <name type="scientific">Aureibacter tunicatorum</name>
    <dbReference type="NCBI Taxonomy" id="866807"/>
    <lineage>
        <taxon>Bacteria</taxon>
        <taxon>Pseudomonadati</taxon>
        <taxon>Bacteroidota</taxon>
        <taxon>Cytophagia</taxon>
        <taxon>Cytophagales</taxon>
        <taxon>Persicobacteraceae</taxon>
        <taxon>Aureibacter</taxon>
    </lineage>
</organism>
<comment type="caution">
    <text evidence="1">The sequence shown here is derived from an EMBL/GenBank/DDBJ whole genome shotgun (WGS) entry which is preliminary data.</text>
</comment>
<dbReference type="RefSeq" id="WP_309940712.1">
    <property type="nucleotide sequence ID" value="NZ_AP025306.1"/>
</dbReference>
<gene>
    <name evidence="1" type="ORF">HNQ88_003704</name>
</gene>
<dbReference type="EMBL" id="JAVDQD010000005">
    <property type="protein sequence ID" value="MDR6240628.1"/>
    <property type="molecule type" value="Genomic_DNA"/>
</dbReference>
<protein>
    <submittedName>
        <fullName evidence="1">Uncharacterized protein</fullName>
    </submittedName>
</protein>
<name>A0AAE4BUC6_9BACT</name>
<dbReference type="Proteomes" id="UP001185092">
    <property type="component" value="Unassembled WGS sequence"/>
</dbReference>
<proteinExistence type="predicted"/>
<dbReference type="AlphaFoldDB" id="A0AAE4BUC6"/>
<accession>A0AAE4BUC6</accession>